<evidence type="ECO:0000313" key="3">
    <source>
        <dbReference type="Proteomes" id="UP001289615"/>
    </source>
</evidence>
<dbReference type="RefSeq" id="WP_322611096.1">
    <property type="nucleotide sequence ID" value="NZ_JAXLNX010000006.1"/>
</dbReference>
<evidence type="ECO:0000256" key="1">
    <source>
        <dbReference type="SAM" id="MobiDB-lite"/>
    </source>
</evidence>
<feature type="region of interest" description="Disordered" evidence="1">
    <location>
        <begin position="114"/>
        <end position="145"/>
    </location>
</feature>
<sequence>MVKEAFSLELQDKISADLAHNKSLIGKLKDPRAFECTDTKCKIQLTCTKWQEKDGKRIYFTPSSRESLHIAGCKASGEEEEVQLSTFEKEEAKNSVIKNGIIVLKKISDQRKKKDASSTLNETKNDTTYTTQSGNNTNKAKRSERSNITSIMTLINLLNDPSFDKDKPFIQLPENEKISLNELFVSVDDVTLIQKNKIRVFYGKVKVSTYKDTALKIDFVNSSNLPFLFTNKKLMLDRHYGKQAKKCVDKDKEIYVFFRGYLSSDNKWKPYNEEFFKDLYFSLEKGI</sequence>
<dbReference type="Proteomes" id="UP001289615">
    <property type="component" value="Unassembled WGS sequence"/>
</dbReference>
<keyword evidence="3" id="KW-1185">Reference proteome</keyword>
<name>A0ABU5NIU7_9BACI</name>
<protein>
    <submittedName>
        <fullName evidence="2">Uncharacterized protein</fullName>
    </submittedName>
</protein>
<evidence type="ECO:0000313" key="2">
    <source>
        <dbReference type="EMBL" id="MEA0975966.1"/>
    </source>
</evidence>
<organism evidence="2 3">
    <name type="scientific">Lysinibacillus irui</name>
    <dbReference type="NCBI Taxonomy" id="2998077"/>
    <lineage>
        <taxon>Bacteria</taxon>
        <taxon>Bacillati</taxon>
        <taxon>Bacillota</taxon>
        <taxon>Bacilli</taxon>
        <taxon>Bacillales</taxon>
        <taxon>Bacillaceae</taxon>
        <taxon>Lysinibacillus</taxon>
    </lineage>
</organism>
<proteinExistence type="predicted"/>
<reference evidence="2 3" key="1">
    <citation type="submission" date="2023-12" db="EMBL/GenBank/DDBJ databases">
        <title>Genome comparison identifies genes involved in endophytic behavior of Lysinibacillus irui and provides insights into its role as a plant-growth promoting bacterium.</title>
        <authorList>
            <person name="Hilario S."/>
            <person name="Matos I."/>
            <person name="Goncalves M.F.M."/>
            <person name="Pardo C.A."/>
            <person name="Santos M.J."/>
        </authorList>
    </citation>
    <scope>NUCLEOTIDE SEQUENCE [LARGE SCALE GENOMIC DNA]</scope>
    <source>
        <strain evidence="2 3">B3</strain>
    </source>
</reference>
<accession>A0ABU5NIU7</accession>
<gene>
    <name evidence="2" type="ORF">U6C28_06600</name>
</gene>
<comment type="caution">
    <text evidence="2">The sequence shown here is derived from an EMBL/GenBank/DDBJ whole genome shotgun (WGS) entry which is preliminary data.</text>
</comment>
<feature type="compositionally biased region" description="Polar residues" evidence="1">
    <location>
        <begin position="117"/>
        <end position="138"/>
    </location>
</feature>
<dbReference type="EMBL" id="JAXUIA010000003">
    <property type="protein sequence ID" value="MEA0975966.1"/>
    <property type="molecule type" value="Genomic_DNA"/>
</dbReference>